<dbReference type="PANTHER" id="PTHR37984:SF5">
    <property type="entry name" value="PROTEIN NYNRIN-LIKE"/>
    <property type="match status" value="1"/>
</dbReference>
<evidence type="ECO:0000256" key="5">
    <source>
        <dbReference type="ARBA" id="ARBA00022759"/>
    </source>
</evidence>
<sequence length="394" mass="44472">MIDCGPSRFAIWRALRSHSAKDIVDRMKAVLFERGAPEEKDAIDGNNVTPRDDSSAATALANALYRYQVWVRGVDPVETDAVIAKGPYVPGDPVWVKPPAGRCDTPYEKGTVTKVISDQAVEIDGMPRDGSHTKSRNCHQRKTQGQYGPEAERKRNQLEHFQRTIETTGPPVFARLRRLQPERLRIAKAHFSDLLRQGIIRPSNCSWSSPLHLVPKQEPGQWRSCGDFRRLNRNTKPDRYPLPHLADFNANLYGKTIFSKIDLERAYYQVPVSPRSTPKTAVTTPFGLFEFLKMPFGLRNAAQTFQRLLDQILRGLDNCFAYVDDILVASSSETEHFRLLEKVFARLADYGIKVNPQKCVLGAQSPVFLGHLVDRDGIRPAPDKVAAIQRFPLQ</sequence>
<evidence type="ECO:0000256" key="4">
    <source>
        <dbReference type="ARBA" id="ARBA00022722"/>
    </source>
</evidence>
<evidence type="ECO:0000313" key="10">
    <source>
        <dbReference type="EMBL" id="KFD66916.1"/>
    </source>
</evidence>
<protein>
    <recommendedName>
        <fullName evidence="9">Reverse transcriptase domain-containing protein</fullName>
    </recommendedName>
</protein>
<organism evidence="10">
    <name type="scientific">Trichuris suis</name>
    <name type="common">pig whipworm</name>
    <dbReference type="NCBI Taxonomy" id="68888"/>
    <lineage>
        <taxon>Eukaryota</taxon>
        <taxon>Metazoa</taxon>
        <taxon>Ecdysozoa</taxon>
        <taxon>Nematoda</taxon>
        <taxon>Enoplea</taxon>
        <taxon>Dorylaimia</taxon>
        <taxon>Trichinellida</taxon>
        <taxon>Trichuridae</taxon>
        <taxon>Trichuris</taxon>
    </lineage>
</organism>
<name>A0A085NBS0_9BILA</name>
<evidence type="ECO:0000256" key="7">
    <source>
        <dbReference type="ARBA" id="ARBA00022918"/>
    </source>
</evidence>
<keyword evidence="3" id="KW-0548">Nucleotidyltransferase</keyword>
<dbReference type="GO" id="GO:0006508">
    <property type="term" value="P:proteolysis"/>
    <property type="evidence" value="ECO:0007669"/>
    <property type="project" value="UniProtKB-KW"/>
</dbReference>
<dbReference type="InterPro" id="IPR043128">
    <property type="entry name" value="Rev_trsase/Diguanyl_cyclase"/>
</dbReference>
<dbReference type="SUPFAM" id="SSF56672">
    <property type="entry name" value="DNA/RNA polymerases"/>
    <property type="match status" value="1"/>
</dbReference>
<reference evidence="10" key="1">
    <citation type="journal article" date="2014" name="Nat. Genet.">
        <title>Genome and transcriptome of the porcine whipworm Trichuris suis.</title>
        <authorList>
            <person name="Jex A.R."/>
            <person name="Nejsum P."/>
            <person name="Schwarz E.M."/>
            <person name="Hu L."/>
            <person name="Young N.D."/>
            <person name="Hall R.S."/>
            <person name="Korhonen P.K."/>
            <person name="Liao S."/>
            <person name="Thamsborg S."/>
            <person name="Xia J."/>
            <person name="Xu P."/>
            <person name="Wang S."/>
            <person name="Scheerlinck J.P."/>
            <person name="Hofmann A."/>
            <person name="Sternberg P.W."/>
            <person name="Wang J."/>
            <person name="Gasser R.B."/>
        </authorList>
    </citation>
    <scope>NUCLEOTIDE SEQUENCE [LARGE SCALE GENOMIC DNA]</scope>
    <source>
        <strain evidence="10">DCEP-RM93F</strain>
    </source>
</reference>
<accession>A0A085NBS0</accession>
<evidence type="ECO:0000256" key="6">
    <source>
        <dbReference type="ARBA" id="ARBA00022801"/>
    </source>
</evidence>
<keyword evidence="1" id="KW-0645">Protease</keyword>
<dbReference type="EMBL" id="KL367519">
    <property type="protein sequence ID" value="KFD66916.1"/>
    <property type="molecule type" value="Genomic_DNA"/>
</dbReference>
<keyword evidence="5" id="KW-0255">Endonuclease</keyword>
<feature type="compositionally biased region" description="Basic residues" evidence="8">
    <location>
        <begin position="133"/>
        <end position="142"/>
    </location>
</feature>
<keyword evidence="7" id="KW-0695">RNA-directed DNA polymerase</keyword>
<dbReference type="AlphaFoldDB" id="A0A085NBS0"/>
<gene>
    <name evidence="10" type="ORF">M514_20782</name>
</gene>
<dbReference type="FunFam" id="3.10.10.10:FF:000007">
    <property type="entry name" value="Retrovirus-related Pol polyprotein from transposon 17.6-like Protein"/>
    <property type="match status" value="1"/>
</dbReference>
<proteinExistence type="predicted"/>
<dbReference type="CDD" id="cd01647">
    <property type="entry name" value="RT_LTR"/>
    <property type="match status" value="1"/>
</dbReference>
<evidence type="ECO:0000256" key="8">
    <source>
        <dbReference type="SAM" id="MobiDB-lite"/>
    </source>
</evidence>
<dbReference type="Gene3D" id="3.10.10.10">
    <property type="entry name" value="HIV Type 1 Reverse Transcriptase, subunit A, domain 1"/>
    <property type="match status" value="1"/>
</dbReference>
<dbReference type="InterPro" id="IPR050951">
    <property type="entry name" value="Retrovirus_Pol_polyprotein"/>
</dbReference>
<dbReference type="GO" id="GO:0008233">
    <property type="term" value="F:peptidase activity"/>
    <property type="evidence" value="ECO:0007669"/>
    <property type="project" value="UniProtKB-KW"/>
</dbReference>
<feature type="region of interest" description="Disordered" evidence="8">
    <location>
        <begin position="124"/>
        <end position="153"/>
    </location>
</feature>
<dbReference type="InterPro" id="IPR043502">
    <property type="entry name" value="DNA/RNA_pol_sf"/>
</dbReference>
<dbReference type="Proteomes" id="UP000030758">
    <property type="component" value="Unassembled WGS sequence"/>
</dbReference>
<feature type="domain" description="Reverse transcriptase" evidence="9">
    <location>
        <begin position="195"/>
        <end position="373"/>
    </location>
</feature>
<dbReference type="PANTHER" id="PTHR37984">
    <property type="entry name" value="PROTEIN CBG26694"/>
    <property type="match status" value="1"/>
</dbReference>
<evidence type="ECO:0000256" key="2">
    <source>
        <dbReference type="ARBA" id="ARBA00022679"/>
    </source>
</evidence>
<keyword evidence="6" id="KW-0378">Hydrolase</keyword>
<keyword evidence="2" id="KW-0808">Transferase</keyword>
<evidence type="ECO:0000259" key="9">
    <source>
        <dbReference type="PROSITE" id="PS50878"/>
    </source>
</evidence>
<evidence type="ECO:0000256" key="1">
    <source>
        <dbReference type="ARBA" id="ARBA00022670"/>
    </source>
</evidence>
<dbReference type="GO" id="GO:0004519">
    <property type="term" value="F:endonuclease activity"/>
    <property type="evidence" value="ECO:0007669"/>
    <property type="project" value="UniProtKB-KW"/>
</dbReference>
<dbReference type="Gene3D" id="3.30.70.270">
    <property type="match status" value="1"/>
</dbReference>
<evidence type="ECO:0000256" key="3">
    <source>
        <dbReference type="ARBA" id="ARBA00022695"/>
    </source>
</evidence>
<dbReference type="GO" id="GO:0003964">
    <property type="term" value="F:RNA-directed DNA polymerase activity"/>
    <property type="evidence" value="ECO:0007669"/>
    <property type="project" value="UniProtKB-KW"/>
</dbReference>
<dbReference type="Pfam" id="PF00078">
    <property type="entry name" value="RVT_1"/>
    <property type="match status" value="1"/>
</dbReference>
<dbReference type="InterPro" id="IPR000477">
    <property type="entry name" value="RT_dom"/>
</dbReference>
<keyword evidence="4" id="KW-0540">Nuclease</keyword>
<dbReference type="PROSITE" id="PS50878">
    <property type="entry name" value="RT_POL"/>
    <property type="match status" value="1"/>
</dbReference>